<dbReference type="InterPro" id="IPR029052">
    <property type="entry name" value="Metallo-depent_PP-like"/>
</dbReference>
<dbReference type="PANTHER" id="PTHR33987:SF1">
    <property type="entry name" value="CALCINEURIN-LIKE METALLO-PHOSPHOESTERASE SUPERFAMILY PROTEIN"/>
    <property type="match status" value="1"/>
</dbReference>
<dbReference type="InterPro" id="IPR038607">
    <property type="entry name" value="PhoD-like_sf"/>
</dbReference>
<evidence type="ECO:0000259" key="1">
    <source>
        <dbReference type="Pfam" id="PF09423"/>
    </source>
</evidence>
<evidence type="ECO:0000313" key="2">
    <source>
        <dbReference type="EMBL" id="NEV93140.1"/>
    </source>
</evidence>
<evidence type="ECO:0000313" key="3">
    <source>
        <dbReference type="Proteomes" id="UP000478505"/>
    </source>
</evidence>
<reference evidence="2 3" key="1">
    <citation type="submission" date="2020-02" db="EMBL/GenBank/DDBJ databases">
        <title>Flavobacteriaceae Psychroflexus bacterium YR1-1, complete genome.</title>
        <authorList>
            <person name="Li Y."/>
            <person name="Wu S."/>
        </authorList>
    </citation>
    <scope>NUCLEOTIDE SEQUENCE [LARGE SCALE GENOMIC DNA]</scope>
    <source>
        <strain evidence="2 3">YR1-1</strain>
    </source>
</reference>
<dbReference type="Gene3D" id="3.60.21.70">
    <property type="entry name" value="PhoD-like phosphatase"/>
    <property type="match status" value="1"/>
</dbReference>
<accession>A0A6B3R163</accession>
<dbReference type="CDD" id="cd07389">
    <property type="entry name" value="MPP_PhoD"/>
    <property type="match status" value="1"/>
</dbReference>
<dbReference type="Pfam" id="PF09423">
    <property type="entry name" value="PhoD"/>
    <property type="match status" value="1"/>
</dbReference>
<sequence length="348" mass="39698">MNTRFLVLVLASVMLGSCRPNTEQPADAEQITSFRIALGSCNRQDMPQDYWSVIQKDSADIFIWGGDNIYADTPDMDLMEAKYDSLKNNPYYQTFVSKLPYGPMGVWDDHDYGKNDAGEGWEYKDEAKTLFMDFMDIDSTHAMANRGGIYHAEVIDAGDKSIKFYMLDMRYFRDGLLEAEASDKRYQPHSSQDSTLLGEAQWDWLEQEFKKSEADFNIIVSSIQFLSSEHGFETWGNFPHEVEKLQSLLLDYSLDNVLMLSGDRHISEFSQKKIEGLDYMLTDFTSSGLTHSYASYDGEPNQYRVGEVVAQTSYGIVDLDLEVEEADLKIKSTKDGHVIQNLKLSFSK</sequence>
<organism evidence="2 3">
    <name type="scientific">Psychroflexus aurantiacus</name>
    <dbReference type="NCBI Taxonomy" id="2709310"/>
    <lineage>
        <taxon>Bacteria</taxon>
        <taxon>Pseudomonadati</taxon>
        <taxon>Bacteroidota</taxon>
        <taxon>Flavobacteriia</taxon>
        <taxon>Flavobacteriales</taxon>
        <taxon>Flavobacteriaceae</taxon>
        <taxon>Psychroflexus</taxon>
    </lineage>
</organism>
<comment type="caution">
    <text evidence="2">The sequence shown here is derived from an EMBL/GenBank/DDBJ whole genome shotgun (WGS) entry which is preliminary data.</text>
</comment>
<protein>
    <submittedName>
        <fullName evidence="2">Alkaline phosphatase family protein</fullName>
    </submittedName>
</protein>
<dbReference type="EMBL" id="JAAIKD010000002">
    <property type="protein sequence ID" value="NEV93140.1"/>
    <property type="molecule type" value="Genomic_DNA"/>
</dbReference>
<dbReference type="PANTHER" id="PTHR33987">
    <property type="entry name" value="CALCINEURIN-LIKE METALLO-PHOSPHOESTERASE SUPERFAMILY PROTEIN"/>
    <property type="match status" value="1"/>
</dbReference>
<proteinExistence type="predicted"/>
<dbReference type="AlphaFoldDB" id="A0A6B3R163"/>
<gene>
    <name evidence="2" type="ORF">G3567_03125</name>
</gene>
<dbReference type="Proteomes" id="UP000478505">
    <property type="component" value="Unassembled WGS sequence"/>
</dbReference>
<dbReference type="SUPFAM" id="SSF56300">
    <property type="entry name" value="Metallo-dependent phosphatases"/>
    <property type="match status" value="1"/>
</dbReference>
<dbReference type="InterPro" id="IPR018946">
    <property type="entry name" value="PhoD-like_MPP"/>
</dbReference>
<keyword evidence="3" id="KW-1185">Reference proteome</keyword>
<dbReference type="RefSeq" id="WP_164003874.1">
    <property type="nucleotide sequence ID" value="NZ_JAAIKD010000002.1"/>
</dbReference>
<name>A0A6B3R163_9FLAO</name>
<feature type="domain" description="PhoD-like phosphatase metallophosphatase" evidence="1">
    <location>
        <begin position="51"/>
        <end position="272"/>
    </location>
</feature>
<dbReference type="PROSITE" id="PS51257">
    <property type="entry name" value="PROKAR_LIPOPROTEIN"/>
    <property type="match status" value="1"/>
</dbReference>